<evidence type="ECO:0000256" key="9">
    <source>
        <dbReference type="SAM" id="MobiDB-lite"/>
    </source>
</evidence>
<organism evidence="12 13">
    <name type="scientific">Plakobranchus ocellatus</name>
    <dbReference type="NCBI Taxonomy" id="259542"/>
    <lineage>
        <taxon>Eukaryota</taxon>
        <taxon>Metazoa</taxon>
        <taxon>Spiralia</taxon>
        <taxon>Lophotrochozoa</taxon>
        <taxon>Mollusca</taxon>
        <taxon>Gastropoda</taxon>
        <taxon>Heterobranchia</taxon>
        <taxon>Euthyneura</taxon>
        <taxon>Panpulmonata</taxon>
        <taxon>Sacoglossa</taxon>
        <taxon>Placobranchoidea</taxon>
        <taxon>Plakobranchidae</taxon>
        <taxon>Plakobranchus</taxon>
    </lineage>
</organism>
<feature type="transmembrane region" description="Helical" evidence="10">
    <location>
        <begin position="145"/>
        <end position="167"/>
    </location>
</feature>
<dbReference type="InterPro" id="IPR017452">
    <property type="entry name" value="GPCR_Rhodpsn_7TM"/>
</dbReference>
<dbReference type="SUPFAM" id="SSF81321">
    <property type="entry name" value="Family A G protein-coupled receptor-like"/>
    <property type="match status" value="1"/>
</dbReference>
<comment type="subcellular location">
    <subcellularLocation>
        <location evidence="1">Cell membrane</location>
        <topology evidence="1">Multi-pass membrane protein</topology>
    </subcellularLocation>
</comment>
<evidence type="ECO:0000256" key="3">
    <source>
        <dbReference type="ARBA" id="ARBA00022692"/>
    </source>
</evidence>
<feature type="compositionally biased region" description="Polar residues" evidence="9">
    <location>
        <begin position="266"/>
        <end position="275"/>
    </location>
</feature>
<feature type="transmembrane region" description="Helical" evidence="10">
    <location>
        <begin position="376"/>
        <end position="402"/>
    </location>
</feature>
<proteinExistence type="predicted"/>
<evidence type="ECO:0000256" key="6">
    <source>
        <dbReference type="ARBA" id="ARBA00023136"/>
    </source>
</evidence>
<accession>A0AAV4BDL7</accession>
<dbReference type="PROSITE" id="PS50262">
    <property type="entry name" value="G_PROTEIN_RECEP_F1_2"/>
    <property type="match status" value="1"/>
</dbReference>
<feature type="transmembrane region" description="Helical" evidence="10">
    <location>
        <begin position="340"/>
        <end position="364"/>
    </location>
</feature>
<evidence type="ECO:0000259" key="11">
    <source>
        <dbReference type="PROSITE" id="PS50262"/>
    </source>
</evidence>
<feature type="transmembrane region" description="Helical" evidence="10">
    <location>
        <begin position="196"/>
        <end position="221"/>
    </location>
</feature>
<dbReference type="Proteomes" id="UP000735302">
    <property type="component" value="Unassembled WGS sequence"/>
</dbReference>
<evidence type="ECO:0000256" key="4">
    <source>
        <dbReference type="ARBA" id="ARBA00022989"/>
    </source>
</evidence>
<dbReference type="PANTHER" id="PTHR24230:SF75">
    <property type="entry name" value="RELAXIN FAMILY PEPTIDE RECEPTOR 3"/>
    <property type="match status" value="1"/>
</dbReference>
<evidence type="ECO:0000256" key="10">
    <source>
        <dbReference type="SAM" id="Phobius"/>
    </source>
</evidence>
<dbReference type="GO" id="GO:0005886">
    <property type="term" value="C:plasma membrane"/>
    <property type="evidence" value="ECO:0007669"/>
    <property type="project" value="UniProtKB-SubCell"/>
</dbReference>
<evidence type="ECO:0000256" key="5">
    <source>
        <dbReference type="ARBA" id="ARBA00023040"/>
    </source>
</evidence>
<dbReference type="GO" id="GO:0007218">
    <property type="term" value="P:neuropeptide signaling pathway"/>
    <property type="evidence" value="ECO:0007669"/>
    <property type="project" value="TreeGrafter"/>
</dbReference>
<feature type="region of interest" description="Disordered" evidence="9">
    <location>
        <begin position="261"/>
        <end position="291"/>
    </location>
</feature>
<evidence type="ECO:0000313" key="12">
    <source>
        <dbReference type="EMBL" id="GFO17663.1"/>
    </source>
</evidence>
<keyword evidence="6 10" id="KW-0472">Membrane</keyword>
<gene>
    <name evidence="12" type="ORF">PoB_004416800</name>
</gene>
<feature type="transmembrane region" description="Helical" evidence="10">
    <location>
        <begin position="55"/>
        <end position="76"/>
    </location>
</feature>
<sequence>MESSKAVAASLITNDLLETLIDSFFTPLSVCITTLGILGNVINIMVFRKLNPMDVMITCFIALAVSDLLYFCFYVPNFISEAFIKNGVRILYNIDIHSFVFFTILYQKSLFNKISITVTAFMSFERSLCVVRPFLVKKLLTRRRVVIIITAIYLCLIALFIPSMLSIEAVWKYPGNRTEPVLIFQPTSLRAVANRLGSLVTGFSLIVVTQVIITISAGLMISSLRHHQQFRQTASIGARRSRKPQSTRYKLTLLTLKSRLGKKTSRGTQQSISENAKNETEPSCADEHSEMKPSEKVALPYTISEDAACARKSTDHNASSQTIDPAGTASSKELRLIKTVLGLAVMHAILTFPSLVFFFAQNILPELQPMKRYNDIFYLGGRIVTITNSLNGMLSTFVYVTLNERLKGRNKLGAEMTSFFQWSLTCPSHGFPGIGHK</sequence>
<evidence type="ECO:0000256" key="2">
    <source>
        <dbReference type="ARBA" id="ARBA00022475"/>
    </source>
</evidence>
<dbReference type="Pfam" id="PF00001">
    <property type="entry name" value="7tm_1"/>
    <property type="match status" value="1"/>
</dbReference>
<dbReference type="PANTHER" id="PTHR24230">
    <property type="entry name" value="G-PROTEIN COUPLED RECEPTOR"/>
    <property type="match status" value="1"/>
</dbReference>
<dbReference type="InterPro" id="IPR000276">
    <property type="entry name" value="GPCR_Rhodpsn"/>
</dbReference>
<evidence type="ECO:0000256" key="8">
    <source>
        <dbReference type="ARBA" id="ARBA00023224"/>
    </source>
</evidence>
<feature type="domain" description="G-protein coupled receptors family 1 profile" evidence="11">
    <location>
        <begin position="39"/>
        <end position="399"/>
    </location>
</feature>
<keyword evidence="4 10" id="KW-1133">Transmembrane helix</keyword>
<feature type="transmembrane region" description="Helical" evidence="10">
    <location>
        <begin position="24"/>
        <end position="43"/>
    </location>
</feature>
<keyword evidence="7 12" id="KW-0675">Receptor</keyword>
<evidence type="ECO:0000313" key="13">
    <source>
        <dbReference type="Proteomes" id="UP000735302"/>
    </source>
</evidence>
<comment type="caution">
    <text evidence="12">The sequence shown here is derived from an EMBL/GenBank/DDBJ whole genome shotgun (WGS) entry which is preliminary data.</text>
</comment>
<feature type="transmembrane region" description="Helical" evidence="10">
    <location>
        <begin position="88"/>
        <end position="106"/>
    </location>
</feature>
<keyword evidence="5" id="KW-0297">G-protein coupled receptor</keyword>
<keyword evidence="13" id="KW-1185">Reference proteome</keyword>
<name>A0AAV4BDL7_9GAST</name>
<evidence type="ECO:0000256" key="7">
    <source>
        <dbReference type="ARBA" id="ARBA00023170"/>
    </source>
</evidence>
<keyword evidence="2" id="KW-1003">Cell membrane</keyword>
<dbReference type="AlphaFoldDB" id="A0AAV4BDL7"/>
<protein>
    <submittedName>
        <fullName evidence="12">Chemosensory receptor c</fullName>
    </submittedName>
</protein>
<dbReference type="Gene3D" id="1.20.1070.10">
    <property type="entry name" value="Rhodopsin 7-helix transmembrane proteins"/>
    <property type="match status" value="1"/>
</dbReference>
<keyword evidence="8" id="KW-0807">Transducer</keyword>
<dbReference type="GO" id="GO:0008528">
    <property type="term" value="F:G protein-coupled peptide receptor activity"/>
    <property type="evidence" value="ECO:0007669"/>
    <property type="project" value="TreeGrafter"/>
</dbReference>
<reference evidence="12 13" key="1">
    <citation type="journal article" date="2021" name="Elife">
        <title>Chloroplast acquisition without the gene transfer in kleptoplastic sea slugs, Plakobranchus ocellatus.</title>
        <authorList>
            <person name="Maeda T."/>
            <person name="Takahashi S."/>
            <person name="Yoshida T."/>
            <person name="Shimamura S."/>
            <person name="Takaki Y."/>
            <person name="Nagai Y."/>
            <person name="Toyoda A."/>
            <person name="Suzuki Y."/>
            <person name="Arimoto A."/>
            <person name="Ishii H."/>
            <person name="Satoh N."/>
            <person name="Nishiyama T."/>
            <person name="Hasebe M."/>
            <person name="Maruyama T."/>
            <person name="Minagawa J."/>
            <person name="Obokata J."/>
            <person name="Shigenobu S."/>
        </authorList>
    </citation>
    <scope>NUCLEOTIDE SEQUENCE [LARGE SCALE GENOMIC DNA]</scope>
</reference>
<evidence type="ECO:0000256" key="1">
    <source>
        <dbReference type="ARBA" id="ARBA00004651"/>
    </source>
</evidence>
<keyword evidence="3 10" id="KW-0812">Transmembrane</keyword>
<dbReference type="EMBL" id="BLXT01004871">
    <property type="protein sequence ID" value="GFO17663.1"/>
    <property type="molecule type" value="Genomic_DNA"/>
</dbReference>
<feature type="non-terminal residue" evidence="12">
    <location>
        <position position="437"/>
    </location>
</feature>
<feature type="compositionally biased region" description="Basic and acidic residues" evidence="9">
    <location>
        <begin position="276"/>
        <end position="291"/>
    </location>
</feature>